<dbReference type="Pfam" id="PF00528">
    <property type="entry name" value="BPD_transp_1"/>
    <property type="match status" value="1"/>
</dbReference>
<organism evidence="10 11">
    <name type="scientific">Oceanibacterium hippocampi</name>
    <dbReference type="NCBI Taxonomy" id="745714"/>
    <lineage>
        <taxon>Bacteria</taxon>
        <taxon>Pseudomonadati</taxon>
        <taxon>Pseudomonadota</taxon>
        <taxon>Alphaproteobacteria</taxon>
        <taxon>Sneathiellales</taxon>
        <taxon>Sneathiellaceae</taxon>
        <taxon>Oceanibacterium</taxon>
    </lineage>
</organism>
<sequence length="258" mass="29023">MKLFFRLYAYAIAVFMLAPLVLIVWMSFTPDEFFKLPFNEFSLRWYGQIFEHPGFVDAFFLSVRLAVLSSLIATAFSFLAAYSLVRFVFPGRRILDAFFMSPLLIPAVVFGIAMLQFLNRMGLYNSFTSLVLTHVIVVTPFAIRAIDAALRDVPRELEWAAMNLGASRLRAMWLVTLPMSLRGVAAGFIFAFIMSFDEVTVTIFMTGPAHQTLPIRIYNYLSDQVDPTVAAVSALLILMSLALVLVLDRIGGLKTFTK</sequence>
<dbReference type="SUPFAM" id="SSF161098">
    <property type="entry name" value="MetI-like"/>
    <property type="match status" value="1"/>
</dbReference>
<dbReference type="Proteomes" id="UP000193200">
    <property type="component" value="Unassembled WGS sequence"/>
</dbReference>
<dbReference type="OrthoDB" id="9815533at2"/>
<feature type="transmembrane region" description="Helical" evidence="8">
    <location>
        <begin position="97"/>
        <end position="118"/>
    </location>
</feature>
<dbReference type="InterPro" id="IPR035906">
    <property type="entry name" value="MetI-like_sf"/>
</dbReference>
<evidence type="ECO:0000256" key="2">
    <source>
        <dbReference type="ARBA" id="ARBA00022448"/>
    </source>
</evidence>
<proteinExistence type="inferred from homology"/>
<keyword evidence="7 8" id="KW-0472">Membrane</keyword>
<dbReference type="CDD" id="cd06261">
    <property type="entry name" value="TM_PBP2"/>
    <property type="match status" value="1"/>
</dbReference>
<dbReference type="PROSITE" id="PS50928">
    <property type="entry name" value="ABC_TM1"/>
    <property type="match status" value="1"/>
</dbReference>
<gene>
    <name evidence="10" type="primary">ydcV_7</name>
    <name evidence="10" type="ORF">OCH7691_02923</name>
</gene>
<feature type="transmembrane region" description="Helical" evidence="8">
    <location>
        <begin position="171"/>
        <end position="196"/>
    </location>
</feature>
<evidence type="ECO:0000313" key="11">
    <source>
        <dbReference type="Proteomes" id="UP000193200"/>
    </source>
</evidence>
<keyword evidence="5 8" id="KW-0812">Transmembrane</keyword>
<feature type="transmembrane region" description="Helical" evidence="8">
    <location>
        <begin position="7"/>
        <end position="28"/>
    </location>
</feature>
<evidence type="ECO:0000256" key="4">
    <source>
        <dbReference type="ARBA" id="ARBA00022519"/>
    </source>
</evidence>
<evidence type="ECO:0000256" key="1">
    <source>
        <dbReference type="ARBA" id="ARBA00004429"/>
    </source>
</evidence>
<dbReference type="PANTHER" id="PTHR43357">
    <property type="entry name" value="INNER MEMBRANE ABC TRANSPORTER PERMEASE PROTEIN YDCV"/>
    <property type="match status" value="1"/>
</dbReference>
<dbReference type="InParanoid" id="A0A1Y5TKY1"/>
<keyword evidence="11" id="KW-1185">Reference proteome</keyword>
<keyword evidence="4" id="KW-0997">Cell inner membrane</keyword>
<comment type="similarity">
    <text evidence="8">Belongs to the binding-protein-dependent transport system permease family.</text>
</comment>
<dbReference type="AlphaFoldDB" id="A0A1Y5TKY1"/>
<feature type="transmembrane region" description="Helical" evidence="8">
    <location>
        <begin position="228"/>
        <end position="247"/>
    </location>
</feature>
<evidence type="ECO:0000256" key="3">
    <source>
        <dbReference type="ARBA" id="ARBA00022475"/>
    </source>
</evidence>
<evidence type="ECO:0000256" key="5">
    <source>
        <dbReference type="ARBA" id="ARBA00022692"/>
    </source>
</evidence>
<dbReference type="GO" id="GO:0055085">
    <property type="term" value="P:transmembrane transport"/>
    <property type="evidence" value="ECO:0007669"/>
    <property type="project" value="InterPro"/>
</dbReference>
<name>A0A1Y5TKY1_9PROT</name>
<evidence type="ECO:0000256" key="6">
    <source>
        <dbReference type="ARBA" id="ARBA00022989"/>
    </source>
</evidence>
<dbReference type="GO" id="GO:0005886">
    <property type="term" value="C:plasma membrane"/>
    <property type="evidence" value="ECO:0007669"/>
    <property type="project" value="UniProtKB-SubCell"/>
</dbReference>
<dbReference type="RefSeq" id="WP_085884241.1">
    <property type="nucleotide sequence ID" value="NZ_FWFR01000002.1"/>
</dbReference>
<keyword evidence="3" id="KW-1003">Cell membrane</keyword>
<keyword evidence="2 8" id="KW-0813">Transport</keyword>
<dbReference type="PANTHER" id="PTHR43357:SF4">
    <property type="entry name" value="INNER MEMBRANE ABC TRANSPORTER PERMEASE PROTEIN YDCV"/>
    <property type="match status" value="1"/>
</dbReference>
<reference evidence="10 11" key="1">
    <citation type="submission" date="2017-03" db="EMBL/GenBank/DDBJ databases">
        <authorList>
            <person name="Afonso C.L."/>
            <person name="Miller P.J."/>
            <person name="Scott M.A."/>
            <person name="Spackman E."/>
            <person name="Goraichik I."/>
            <person name="Dimitrov K.M."/>
            <person name="Suarez D.L."/>
            <person name="Swayne D.E."/>
        </authorList>
    </citation>
    <scope>NUCLEOTIDE SEQUENCE [LARGE SCALE GENOMIC DNA]</scope>
    <source>
        <strain evidence="10 11">CECT 7691</strain>
    </source>
</reference>
<accession>A0A1Y5TKY1</accession>
<dbReference type="EMBL" id="FWFR01000002">
    <property type="protein sequence ID" value="SLN64519.1"/>
    <property type="molecule type" value="Genomic_DNA"/>
</dbReference>
<dbReference type="InterPro" id="IPR000515">
    <property type="entry name" value="MetI-like"/>
</dbReference>
<feature type="transmembrane region" description="Helical" evidence="8">
    <location>
        <begin position="65"/>
        <end position="85"/>
    </location>
</feature>
<protein>
    <submittedName>
        <fullName evidence="10">Inner membrane ABC transporter permease protein YdcV</fullName>
    </submittedName>
</protein>
<evidence type="ECO:0000313" key="10">
    <source>
        <dbReference type="EMBL" id="SLN64519.1"/>
    </source>
</evidence>
<feature type="domain" description="ABC transmembrane type-1" evidence="9">
    <location>
        <begin position="59"/>
        <end position="247"/>
    </location>
</feature>
<feature type="transmembrane region" description="Helical" evidence="8">
    <location>
        <begin position="130"/>
        <end position="150"/>
    </location>
</feature>
<comment type="subcellular location">
    <subcellularLocation>
        <location evidence="1">Cell inner membrane</location>
        <topology evidence="1">Multi-pass membrane protein</topology>
    </subcellularLocation>
    <subcellularLocation>
        <location evidence="8">Cell membrane</location>
        <topology evidence="8">Multi-pass membrane protein</topology>
    </subcellularLocation>
</comment>
<evidence type="ECO:0000256" key="8">
    <source>
        <dbReference type="RuleBase" id="RU363032"/>
    </source>
</evidence>
<evidence type="ECO:0000259" key="9">
    <source>
        <dbReference type="PROSITE" id="PS50928"/>
    </source>
</evidence>
<keyword evidence="6 8" id="KW-1133">Transmembrane helix</keyword>
<dbReference type="Gene3D" id="1.10.3720.10">
    <property type="entry name" value="MetI-like"/>
    <property type="match status" value="1"/>
</dbReference>
<evidence type="ECO:0000256" key="7">
    <source>
        <dbReference type="ARBA" id="ARBA00023136"/>
    </source>
</evidence>